<feature type="transmembrane region" description="Helical" evidence="1">
    <location>
        <begin position="86"/>
        <end position="110"/>
    </location>
</feature>
<keyword evidence="1" id="KW-0997">Cell inner membrane</keyword>
<dbReference type="GO" id="GO:0005886">
    <property type="term" value="C:plasma membrane"/>
    <property type="evidence" value="ECO:0007669"/>
    <property type="project" value="UniProtKB-SubCell"/>
</dbReference>
<sequence>MTRTYLPGVLAMAAVVVASNILVQFLFGNWLTWGAFTYPIAFLVTDVTNRVYGAGPARKVVLAGFVVGVICSLIGTQIMGEFGPLVTLRIAIASGLAFLLAQLSDVAIFASLRGGKWWRAPLASTLIGSSLDTAIFFTIAFSGALTFIEPANDVSWAGEMLPLLGAGPVAPLWVSLAVADWLVKLSLALIALIPFRLIVARLTQSHLTEA</sequence>
<dbReference type="OrthoDB" id="7065604at2"/>
<dbReference type="STRING" id="1265309.K529_012905"/>
<dbReference type="Pfam" id="PF02592">
    <property type="entry name" value="Vut_1"/>
    <property type="match status" value="1"/>
</dbReference>
<proteinExistence type="inferred from homology"/>
<feature type="transmembrane region" description="Helical" evidence="1">
    <location>
        <begin position="30"/>
        <end position="48"/>
    </location>
</feature>
<comment type="similarity">
    <text evidence="1">Belongs to the vitamin uptake transporter (VUT/ECF) (TC 2.A.88) family. Q precursor transporter subfamily.</text>
</comment>
<evidence type="ECO:0000256" key="1">
    <source>
        <dbReference type="HAMAP-Rule" id="MF_02088"/>
    </source>
</evidence>
<reference evidence="2 3" key="1">
    <citation type="journal article" date="2016" name="ISME J.">
        <title>Global occurrence and heterogeneity of the Roseobacter-clade species Ruegeria mobilis.</title>
        <authorList>
            <person name="Sonnenschein E."/>
            <person name="Gram L."/>
        </authorList>
    </citation>
    <scope>NUCLEOTIDE SEQUENCE [LARGE SCALE GENOMIC DNA]</scope>
    <source>
        <strain evidence="2 3">F1926</strain>
    </source>
</reference>
<comment type="function">
    <text evidence="1">Involved in the import of queuosine (Q) precursors, required for Q precursor salvage.</text>
</comment>
<dbReference type="GeneID" id="28250749"/>
<name>A0A1B1A566_9RHOB</name>
<dbReference type="Proteomes" id="UP000013243">
    <property type="component" value="Chromosome"/>
</dbReference>
<keyword evidence="1" id="KW-0812">Transmembrane</keyword>
<feature type="transmembrane region" description="Helical" evidence="1">
    <location>
        <begin position="5"/>
        <end position="24"/>
    </location>
</feature>
<keyword evidence="1" id="KW-1003">Cell membrane</keyword>
<dbReference type="GO" id="GO:0022857">
    <property type="term" value="F:transmembrane transporter activity"/>
    <property type="evidence" value="ECO:0007669"/>
    <property type="project" value="UniProtKB-UniRule"/>
</dbReference>
<protein>
    <recommendedName>
        <fullName evidence="1">Probable queuosine precursor transporter</fullName>
        <shortName evidence="1">Q precursor transporter</shortName>
    </recommendedName>
</protein>
<dbReference type="EMBL" id="CP015230">
    <property type="protein sequence ID" value="ANP41671.1"/>
    <property type="molecule type" value="Genomic_DNA"/>
</dbReference>
<dbReference type="AlphaFoldDB" id="A0A1B1A566"/>
<dbReference type="PANTHER" id="PTHR34300">
    <property type="entry name" value="QUEUOSINE PRECURSOR TRANSPORTER-RELATED"/>
    <property type="match status" value="1"/>
</dbReference>
<dbReference type="HAMAP" id="MF_02088">
    <property type="entry name" value="Q_prec_transport"/>
    <property type="match status" value="1"/>
</dbReference>
<dbReference type="PANTHER" id="PTHR34300:SF1">
    <property type="entry name" value="QUEUOSINE PRECURSOR TRANSPORTER"/>
    <property type="match status" value="1"/>
</dbReference>
<dbReference type="InterPro" id="IPR003744">
    <property type="entry name" value="YhhQ"/>
</dbReference>
<dbReference type="KEGG" id="rmb:K529_012905"/>
<feature type="transmembrane region" description="Helical" evidence="1">
    <location>
        <begin position="122"/>
        <end position="148"/>
    </location>
</feature>
<evidence type="ECO:0000313" key="3">
    <source>
        <dbReference type="Proteomes" id="UP000013243"/>
    </source>
</evidence>
<gene>
    <name evidence="2" type="ORF">K529_012905</name>
</gene>
<accession>A0A1B1A566</accession>
<feature type="transmembrane region" description="Helical" evidence="1">
    <location>
        <begin position="168"/>
        <end position="193"/>
    </location>
</feature>
<evidence type="ECO:0000313" key="2">
    <source>
        <dbReference type="EMBL" id="ANP41671.1"/>
    </source>
</evidence>
<dbReference type="RefSeq" id="WP_005653983.1">
    <property type="nucleotide sequence ID" value="NZ_CP015230.1"/>
</dbReference>
<keyword evidence="1" id="KW-0813">Transport</keyword>
<feature type="transmembrane region" description="Helical" evidence="1">
    <location>
        <begin position="60"/>
        <end position="80"/>
    </location>
</feature>
<dbReference type="NCBIfam" id="TIGR00697">
    <property type="entry name" value="queuosine precursor transporter"/>
    <property type="match status" value="1"/>
</dbReference>
<comment type="subcellular location">
    <subcellularLocation>
        <location evidence="1">Cell inner membrane</location>
        <topology evidence="1">Multi-pass membrane protein</topology>
    </subcellularLocation>
</comment>
<keyword evidence="1" id="KW-1133">Transmembrane helix</keyword>
<keyword evidence="1" id="KW-0472">Membrane</keyword>
<organism evidence="2 3">
    <name type="scientific">Tritonibacter mobilis F1926</name>
    <dbReference type="NCBI Taxonomy" id="1265309"/>
    <lineage>
        <taxon>Bacteria</taxon>
        <taxon>Pseudomonadati</taxon>
        <taxon>Pseudomonadota</taxon>
        <taxon>Alphaproteobacteria</taxon>
        <taxon>Rhodobacterales</taxon>
        <taxon>Paracoccaceae</taxon>
        <taxon>Tritonibacter</taxon>
    </lineage>
</organism>